<evidence type="ECO:0000259" key="7">
    <source>
        <dbReference type="Pfam" id="PF03976"/>
    </source>
</evidence>
<dbReference type="Pfam" id="PF03976">
    <property type="entry name" value="PPK2"/>
    <property type="match status" value="1"/>
</dbReference>
<dbReference type="InterPro" id="IPR027417">
    <property type="entry name" value="P-loop_NTPase"/>
</dbReference>
<evidence type="ECO:0000256" key="2">
    <source>
        <dbReference type="ARBA" id="ARBA00022679"/>
    </source>
</evidence>
<dbReference type="PANTHER" id="PTHR34383">
    <property type="entry name" value="POLYPHOSPHATE:AMP PHOSPHOTRANSFERASE-RELATED"/>
    <property type="match status" value="1"/>
</dbReference>
<evidence type="ECO:0000256" key="4">
    <source>
        <dbReference type="ARBA" id="ARBA00023310"/>
    </source>
</evidence>
<evidence type="ECO:0000256" key="5">
    <source>
        <dbReference type="ARBA" id="ARBA00024500"/>
    </source>
</evidence>
<evidence type="ECO:0000256" key="1">
    <source>
        <dbReference type="ARBA" id="ARBA00009924"/>
    </source>
</evidence>
<dbReference type="NCBIfam" id="TIGR03707">
    <property type="entry name" value="PPK2_P_aer"/>
    <property type="match status" value="1"/>
</dbReference>
<dbReference type="InterPro" id="IPR022486">
    <property type="entry name" value="PPK2_PA0141"/>
</dbReference>
<keyword evidence="9" id="KW-1185">Reference proteome</keyword>
<dbReference type="EMBL" id="PDVP01000015">
    <property type="protein sequence ID" value="PHP65482.1"/>
    <property type="molecule type" value="Genomic_DNA"/>
</dbReference>
<evidence type="ECO:0000313" key="9">
    <source>
        <dbReference type="Proteomes" id="UP000221168"/>
    </source>
</evidence>
<keyword evidence="4" id="KW-0066">ATP synthesis</keyword>
<evidence type="ECO:0000256" key="6">
    <source>
        <dbReference type="RuleBase" id="RU369062"/>
    </source>
</evidence>
<keyword evidence="3 6" id="KW-0418">Kinase</keyword>
<dbReference type="GO" id="GO:0008976">
    <property type="term" value="F:polyphosphate kinase activity"/>
    <property type="evidence" value="ECO:0007669"/>
    <property type="project" value="UniProtKB-UniRule"/>
</dbReference>
<feature type="domain" description="Polyphosphate kinase-2-related" evidence="7">
    <location>
        <begin position="54"/>
        <end position="278"/>
    </location>
</feature>
<proteinExistence type="inferred from homology"/>
<sequence>MGKRVSHIGETELKPISIEVDGHQRVFDIGDPDLPDWVKDHVMTAGGYPYDDKMDRKDYDKTLEDLQEELVKLQTWMQKTGHRAMLLFEGRDAAGKGGSIAAFRQFLNPRNARNVALSKPTEIERQQWYFQRYVLHFPTAGELVTFDRSWYNRAVVEPVMGFCTTPEYLKFVDDVPDFERMIVDEGIHLFKFWLNIGQETQLKRFHDRVHSSLKYWKFSPIDIAGITKWDAYTQHRDAMLEKTHSKHAPWTVVRANDKRRARIEIIRHVLRTIDFPERDAEKIGEPDEKIICSGAEFIERLDNA</sequence>
<dbReference type="RefSeq" id="WP_099307995.1">
    <property type="nucleotide sequence ID" value="NZ_PDVP01000015.1"/>
</dbReference>
<comment type="catalytic activity">
    <reaction evidence="5">
        <text>[phosphate](n) + ATP = [phosphate](n+1) + ADP</text>
        <dbReference type="Rhea" id="RHEA:19573"/>
        <dbReference type="Rhea" id="RHEA-COMP:9859"/>
        <dbReference type="Rhea" id="RHEA-COMP:14280"/>
        <dbReference type="ChEBI" id="CHEBI:16838"/>
        <dbReference type="ChEBI" id="CHEBI:30616"/>
        <dbReference type="ChEBI" id="CHEBI:456216"/>
    </reaction>
    <physiologicalReaction direction="right-to-left" evidence="5">
        <dbReference type="Rhea" id="RHEA:19575"/>
    </physiologicalReaction>
</comment>
<dbReference type="Gene3D" id="3.40.50.300">
    <property type="entry name" value="P-loop containing nucleotide triphosphate hydrolases"/>
    <property type="match status" value="1"/>
</dbReference>
<comment type="similarity">
    <text evidence="1 6">Belongs to the polyphosphate kinase 2 (PPK2) family. Class I subfamily.</text>
</comment>
<name>A0A2G1QIZ3_9HYPH</name>
<evidence type="ECO:0000256" key="3">
    <source>
        <dbReference type="ARBA" id="ARBA00022777"/>
    </source>
</evidence>
<comment type="subunit">
    <text evidence="6">Homotetramer.</text>
</comment>
<dbReference type="GO" id="GO:0006754">
    <property type="term" value="P:ATP biosynthetic process"/>
    <property type="evidence" value="ECO:0007669"/>
    <property type="project" value="UniProtKB-KW"/>
</dbReference>
<protein>
    <recommendedName>
        <fullName evidence="6">ADP/GDP-polyphosphate phosphotransferase</fullName>
        <ecNumber evidence="6">2.7.4.-</ecNumber>
    </recommendedName>
    <alternativeName>
        <fullName evidence="6">Polyphosphate kinase PPK2</fullName>
    </alternativeName>
</protein>
<accession>A0A2G1QIZ3</accession>
<reference evidence="8 9" key="1">
    <citation type="submission" date="2017-10" db="EMBL/GenBank/DDBJ databases">
        <title>Sedimentibacterium mangrovi gen. nov., sp. nov., a novel member of family Phyllobacteriacea isolated from mangrove sediment.</title>
        <authorList>
            <person name="Liao H."/>
            <person name="Tian Y."/>
        </authorList>
    </citation>
    <scope>NUCLEOTIDE SEQUENCE [LARGE SCALE GENOMIC DNA]</scope>
    <source>
        <strain evidence="8 9">X9-2-2</strain>
    </source>
</reference>
<dbReference type="Proteomes" id="UP000221168">
    <property type="component" value="Unassembled WGS sequence"/>
</dbReference>
<organism evidence="8 9">
    <name type="scientific">Zhengella mangrovi</name>
    <dbReference type="NCBI Taxonomy" id="1982044"/>
    <lineage>
        <taxon>Bacteria</taxon>
        <taxon>Pseudomonadati</taxon>
        <taxon>Pseudomonadota</taxon>
        <taxon>Alphaproteobacteria</taxon>
        <taxon>Hyphomicrobiales</taxon>
        <taxon>Notoacmeibacteraceae</taxon>
        <taxon>Zhengella</taxon>
    </lineage>
</organism>
<dbReference type="AlphaFoldDB" id="A0A2G1QIZ3"/>
<evidence type="ECO:0000313" key="8">
    <source>
        <dbReference type="EMBL" id="PHP65482.1"/>
    </source>
</evidence>
<comment type="function">
    <text evidence="6">Uses inorganic polyphosphate (polyP) as a donor to convert GDP to GTP or ADP to ATP.</text>
</comment>
<gene>
    <name evidence="8" type="primary">ppk2</name>
    <name evidence="8" type="ORF">CSC94_19210</name>
</gene>
<comment type="caution">
    <text evidence="8">The sequence shown here is derived from an EMBL/GenBank/DDBJ whole genome shotgun (WGS) entry which is preliminary data.</text>
</comment>
<dbReference type="InterPro" id="IPR022488">
    <property type="entry name" value="PPK2-related"/>
</dbReference>
<keyword evidence="2 6" id="KW-0808">Transferase</keyword>
<dbReference type="EC" id="2.7.4.-" evidence="6"/>
<dbReference type="PANTHER" id="PTHR34383:SF1">
    <property type="entry name" value="ADP-POLYPHOSPHATE PHOSPHOTRANSFERASE"/>
    <property type="match status" value="1"/>
</dbReference>
<dbReference type="OrthoDB" id="9775224at2"/>
<dbReference type="SUPFAM" id="SSF52540">
    <property type="entry name" value="P-loop containing nucleoside triphosphate hydrolases"/>
    <property type="match status" value="1"/>
</dbReference>